<evidence type="ECO:0000313" key="3">
    <source>
        <dbReference type="EMBL" id="KAJ4150591.1"/>
    </source>
</evidence>
<evidence type="ECO:0008006" key="5">
    <source>
        <dbReference type="Google" id="ProtNLM"/>
    </source>
</evidence>
<dbReference type="KEGG" id="amus:LMH87_011334"/>
<feature type="compositionally biased region" description="Basic and acidic residues" evidence="1">
    <location>
        <begin position="193"/>
        <end position="205"/>
    </location>
</feature>
<sequence>MMNKCIDDSRLLLDLFCFSLALSKFSATFFLSSRRDYIPVLFSQTDLPYRISIALCPPLPTIMSSTTASFPTPTNHYTDAGDGSSGTQSGTDAGASGDSSKNSITLSTGGMIAIIVVVVVIALIGATTATLFFIAKKREWKVRETLRRSARKVAAALTPRRSQFPDSVKRSVGAPKSSRLQTASSRDGILRSSSDDLEKGYSQKEKAKKSRK</sequence>
<accession>A0A9W8UKV8</accession>
<comment type="caution">
    <text evidence="3">The sequence shown here is derived from an EMBL/GenBank/DDBJ whole genome shotgun (WGS) entry which is preliminary data.</text>
</comment>
<dbReference type="AlphaFoldDB" id="A0A9W8UKV8"/>
<feature type="region of interest" description="Disordered" evidence="1">
    <location>
        <begin position="73"/>
        <end position="100"/>
    </location>
</feature>
<evidence type="ECO:0000256" key="1">
    <source>
        <dbReference type="SAM" id="MobiDB-lite"/>
    </source>
</evidence>
<keyword evidence="2" id="KW-0472">Membrane</keyword>
<name>A0A9W8UKV8_AKAMU</name>
<evidence type="ECO:0000313" key="4">
    <source>
        <dbReference type="Proteomes" id="UP001144673"/>
    </source>
</evidence>
<keyword evidence="2" id="KW-0812">Transmembrane</keyword>
<gene>
    <name evidence="3" type="ORF">LMH87_011334</name>
</gene>
<proteinExistence type="predicted"/>
<dbReference type="Proteomes" id="UP001144673">
    <property type="component" value="Chromosome 4"/>
</dbReference>
<keyword evidence="4" id="KW-1185">Reference proteome</keyword>
<keyword evidence="2" id="KW-1133">Transmembrane helix</keyword>
<feature type="region of interest" description="Disordered" evidence="1">
    <location>
        <begin position="160"/>
        <end position="212"/>
    </location>
</feature>
<reference evidence="3" key="1">
    <citation type="journal article" date="2023" name="Access Microbiol">
        <title>De-novo genome assembly for Akanthomyces muscarius, a biocontrol agent of insect agricultural pests.</title>
        <authorList>
            <person name="Erdos Z."/>
            <person name="Studholme D.J."/>
            <person name="Raymond B."/>
            <person name="Sharma M."/>
        </authorList>
    </citation>
    <scope>NUCLEOTIDE SEQUENCE</scope>
    <source>
        <strain evidence="3">Ve6</strain>
    </source>
</reference>
<dbReference type="RefSeq" id="XP_056052305.1">
    <property type="nucleotide sequence ID" value="XM_056200459.1"/>
</dbReference>
<organism evidence="3 4">
    <name type="scientific">Akanthomyces muscarius</name>
    <name type="common">Entomopathogenic fungus</name>
    <name type="synonym">Lecanicillium muscarium</name>
    <dbReference type="NCBI Taxonomy" id="2231603"/>
    <lineage>
        <taxon>Eukaryota</taxon>
        <taxon>Fungi</taxon>
        <taxon>Dikarya</taxon>
        <taxon>Ascomycota</taxon>
        <taxon>Pezizomycotina</taxon>
        <taxon>Sordariomycetes</taxon>
        <taxon>Hypocreomycetidae</taxon>
        <taxon>Hypocreales</taxon>
        <taxon>Cordycipitaceae</taxon>
        <taxon>Akanthomyces</taxon>
    </lineage>
</organism>
<feature type="transmembrane region" description="Helical" evidence="2">
    <location>
        <begin position="111"/>
        <end position="134"/>
    </location>
</feature>
<dbReference type="EMBL" id="JAJHUN010000009">
    <property type="protein sequence ID" value="KAJ4150591.1"/>
    <property type="molecule type" value="Genomic_DNA"/>
</dbReference>
<protein>
    <recommendedName>
        <fullName evidence="5">Transmembrane protein</fullName>
    </recommendedName>
</protein>
<dbReference type="GeneID" id="80898493"/>
<evidence type="ECO:0000256" key="2">
    <source>
        <dbReference type="SAM" id="Phobius"/>
    </source>
</evidence>
<feature type="compositionally biased region" description="Low complexity" evidence="1">
    <location>
        <begin position="78"/>
        <end position="100"/>
    </location>
</feature>